<dbReference type="InterPro" id="IPR036277">
    <property type="entry name" value="SMC_hinge_sf"/>
</dbReference>
<dbReference type="OrthoDB" id="5575062at2759"/>
<protein>
    <submittedName>
        <fullName evidence="9">Smc hinge domain-containing protein</fullName>
    </submittedName>
</protein>
<feature type="coiled-coil region" evidence="7">
    <location>
        <begin position="386"/>
        <end position="455"/>
    </location>
</feature>
<dbReference type="PANTHER" id="PTHR43977">
    <property type="entry name" value="STRUCTURAL MAINTENANCE OF CHROMOSOMES PROTEIN 3"/>
    <property type="match status" value="1"/>
</dbReference>
<gene>
    <name evidence="9" type="ORF">LY90DRAFT_501179</name>
</gene>
<keyword evidence="4 7" id="KW-0175">Coiled coil</keyword>
<name>A0A1Y2F201_9FUNG</name>
<evidence type="ECO:0000256" key="2">
    <source>
        <dbReference type="ARBA" id="ARBA00022618"/>
    </source>
</evidence>
<dbReference type="Proteomes" id="UP000193920">
    <property type="component" value="Unassembled WGS sequence"/>
</dbReference>
<evidence type="ECO:0000256" key="4">
    <source>
        <dbReference type="ARBA" id="ARBA00023054"/>
    </source>
</evidence>
<dbReference type="InterPro" id="IPR010935">
    <property type="entry name" value="SMC_hinge"/>
</dbReference>
<evidence type="ECO:0000313" key="10">
    <source>
        <dbReference type="Proteomes" id="UP000193920"/>
    </source>
</evidence>
<dbReference type="Gene3D" id="1.20.1060.20">
    <property type="match status" value="1"/>
</dbReference>
<evidence type="ECO:0000313" key="9">
    <source>
        <dbReference type="EMBL" id="ORY77863.1"/>
    </source>
</evidence>
<dbReference type="Gene3D" id="3.40.50.300">
    <property type="entry name" value="P-loop containing nucleotide triphosphate hydrolases"/>
    <property type="match status" value="1"/>
</dbReference>
<dbReference type="CDD" id="cd03272">
    <property type="entry name" value="ABC_SMC3_euk"/>
    <property type="match status" value="1"/>
</dbReference>
<comment type="caution">
    <text evidence="9">The sequence shown here is derived from an EMBL/GenBank/DDBJ whole genome shotgun (WGS) entry which is preliminary data.</text>
</comment>
<evidence type="ECO:0000256" key="5">
    <source>
        <dbReference type="ARBA" id="ARBA00023242"/>
    </source>
</evidence>
<dbReference type="GO" id="GO:0005524">
    <property type="term" value="F:ATP binding"/>
    <property type="evidence" value="ECO:0007669"/>
    <property type="project" value="InterPro"/>
</dbReference>
<keyword evidence="6" id="KW-0131">Cell cycle</keyword>
<evidence type="ECO:0000259" key="8">
    <source>
        <dbReference type="SMART" id="SM00968"/>
    </source>
</evidence>
<dbReference type="Gene3D" id="3.30.70.1620">
    <property type="match status" value="1"/>
</dbReference>
<proteinExistence type="inferred from homology"/>
<dbReference type="SUPFAM" id="SSF52540">
    <property type="entry name" value="P-loop containing nucleoside triphosphate hydrolases"/>
    <property type="match status" value="1"/>
</dbReference>
<keyword evidence="10" id="KW-1185">Reference proteome</keyword>
<evidence type="ECO:0000256" key="1">
    <source>
        <dbReference type="ARBA" id="ARBA00005917"/>
    </source>
</evidence>
<dbReference type="GO" id="GO:0051301">
    <property type="term" value="P:cell division"/>
    <property type="evidence" value="ECO:0007669"/>
    <property type="project" value="UniProtKB-KW"/>
</dbReference>
<keyword evidence="2" id="KW-0132">Cell division</keyword>
<organism evidence="9 10">
    <name type="scientific">Neocallimastix californiae</name>
    <dbReference type="NCBI Taxonomy" id="1754190"/>
    <lineage>
        <taxon>Eukaryota</taxon>
        <taxon>Fungi</taxon>
        <taxon>Fungi incertae sedis</taxon>
        <taxon>Chytridiomycota</taxon>
        <taxon>Chytridiomycota incertae sedis</taxon>
        <taxon>Neocallimastigomycetes</taxon>
        <taxon>Neocallimastigales</taxon>
        <taxon>Neocallimastigaceae</taxon>
        <taxon>Neocallimastix</taxon>
    </lineage>
</organism>
<dbReference type="GO" id="GO:0005694">
    <property type="term" value="C:chromosome"/>
    <property type="evidence" value="ECO:0007669"/>
    <property type="project" value="InterPro"/>
</dbReference>
<dbReference type="AlphaFoldDB" id="A0A1Y2F201"/>
<dbReference type="SMART" id="SM00968">
    <property type="entry name" value="SMC_hinge"/>
    <property type="match status" value="1"/>
</dbReference>
<dbReference type="SUPFAM" id="SSF75553">
    <property type="entry name" value="Smc hinge domain"/>
    <property type="match status" value="1"/>
</dbReference>
<accession>A0A1Y2F201</accession>
<keyword evidence="5" id="KW-0539">Nucleus</keyword>
<reference evidence="9 10" key="1">
    <citation type="submission" date="2016-08" db="EMBL/GenBank/DDBJ databases">
        <title>A Parts List for Fungal Cellulosomes Revealed by Comparative Genomics.</title>
        <authorList>
            <consortium name="DOE Joint Genome Institute"/>
            <person name="Haitjema C.H."/>
            <person name="Gilmore S.P."/>
            <person name="Henske J.K."/>
            <person name="Solomon K.V."/>
            <person name="De Groot R."/>
            <person name="Kuo A."/>
            <person name="Mondo S.J."/>
            <person name="Salamov A.A."/>
            <person name="Labutti K."/>
            <person name="Zhao Z."/>
            <person name="Chiniquy J."/>
            <person name="Barry K."/>
            <person name="Brewer H.M."/>
            <person name="Purvine S.O."/>
            <person name="Wright A.T."/>
            <person name="Boxma B."/>
            <person name="Van Alen T."/>
            <person name="Hackstein J.H."/>
            <person name="Baker S.E."/>
            <person name="Grigoriev I.V."/>
            <person name="O'Malley M.A."/>
        </authorList>
    </citation>
    <scope>NUCLEOTIDE SEQUENCE [LARGE SCALE GENOMIC DNA]</scope>
    <source>
        <strain evidence="9 10">G1</strain>
    </source>
</reference>
<dbReference type="STRING" id="1754190.A0A1Y2F201"/>
<dbReference type="GO" id="GO:0007059">
    <property type="term" value="P:chromosome segregation"/>
    <property type="evidence" value="ECO:0007669"/>
    <property type="project" value="UniProtKB-ARBA"/>
</dbReference>
<feature type="coiled-coil region" evidence="7">
    <location>
        <begin position="159"/>
        <end position="281"/>
    </location>
</feature>
<keyword evidence="3" id="KW-0498">Mitosis</keyword>
<comment type="similarity">
    <text evidence="1">Belongs to the SMC family. SMC3 subfamily.</text>
</comment>
<evidence type="ECO:0000256" key="3">
    <source>
        <dbReference type="ARBA" id="ARBA00022776"/>
    </source>
</evidence>
<dbReference type="InterPro" id="IPR003395">
    <property type="entry name" value="RecF/RecN/SMC_N"/>
</dbReference>
<evidence type="ECO:0000256" key="7">
    <source>
        <dbReference type="SAM" id="Coils"/>
    </source>
</evidence>
<dbReference type="InterPro" id="IPR041741">
    <property type="entry name" value="SMC3_ABC_euk"/>
</dbReference>
<dbReference type="GO" id="GO:0016887">
    <property type="term" value="F:ATP hydrolysis activity"/>
    <property type="evidence" value="ECO:0007669"/>
    <property type="project" value="InterPro"/>
</dbReference>
<evidence type="ECO:0000256" key="6">
    <source>
        <dbReference type="ARBA" id="ARBA00023306"/>
    </source>
</evidence>
<dbReference type="FunFam" id="3.40.50.300:FF:000424">
    <property type="entry name" value="Structural maintenance of chromosomes 3"/>
    <property type="match status" value="1"/>
</dbReference>
<dbReference type="EMBL" id="MCOG01000018">
    <property type="protein sequence ID" value="ORY77863.1"/>
    <property type="molecule type" value="Genomic_DNA"/>
</dbReference>
<dbReference type="Pfam" id="PF02463">
    <property type="entry name" value="SMC_N"/>
    <property type="match status" value="1"/>
</dbReference>
<dbReference type="GO" id="GO:0051276">
    <property type="term" value="P:chromosome organization"/>
    <property type="evidence" value="ECO:0007669"/>
    <property type="project" value="InterPro"/>
</dbReference>
<dbReference type="InterPro" id="IPR027417">
    <property type="entry name" value="P-loop_NTPase"/>
</dbReference>
<sequence length="637" mass="74567">MYIKQITIQGFKSYRDQTVISNFSPGHNVIAIRFVLSDEYTNLQKEERQALIHGGTGPATISAYVEIVFDNSDNRFPTGNEEVVIRRTIGLKKDEYSLDKKAATKSDVMNLLESAGFSKSNPYYIVPQGKIISLTKAKDSARLQLLKEVAGTRIYEQRRNESNKIMEETELKKKKIEELLEYIEERLKELEEEKEELRQFQDADKEKRCIEYALTQQELEYINKILNEIEDDRQNKVQKINEFQEVISSKEQEIKEKKALISEFKQKLEMLKIEKQQFDEERNERIKAKTNLKYVIRNTHENRINNKQLLDQLKNDLNVINFEIQKKEAELSQIIPLFQEELKKESILKQNLSTIEIQQKSLYSKQSRSYQFKNKRERDQFLKNEIQSINNTINIQTKQSEDLKNDIIASENKKKTLEVEINQIRAKTDNQKEILSNYEIKSQEINRKREQLIEERNLFKIIHERYNVPVEVVAGNSLFHIVVDNDETATQILEYMTDKNSGRVTFMPLNRLHPKPTSYPQDDSLYQTMLSVLEYDPMYEKAFQQVFGKAIICPNIEIASQFARTDNINAVTLDGDRADRKGTLTGGFIDNRKSKLEAILNISKFKELLENESSNNKQLKAEIENILLYIINDNTII</sequence>
<dbReference type="Pfam" id="PF06470">
    <property type="entry name" value="SMC_hinge"/>
    <property type="match status" value="1"/>
</dbReference>
<feature type="domain" description="SMC hinge" evidence="8">
    <location>
        <begin position="446"/>
        <end position="563"/>
    </location>
</feature>